<dbReference type="EMBL" id="JAAVNE010000044">
    <property type="protein sequence ID" value="NKC33402.1"/>
    <property type="molecule type" value="Genomic_DNA"/>
</dbReference>
<reference evidence="3 4" key="1">
    <citation type="submission" date="2020-03" db="EMBL/GenBank/DDBJ databases">
        <title>Roseomonas selenitidurans sp. nov. isolated from urban soil.</title>
        <authorList>
            <person name="Liu H."/>
        </authorList>
    </citation>
    <scope>NUCLEOTIDE SEQUENCE [LARGE SCALE GENOMIC DNA]</scope>
    <source>
        <strain evidence="3 4">BU-1</strain>
    </source>
</reference>
<feature type="region of interest" description="Disordered" evidence="1">
    <location>
        <begin position="33"/>
        <end position="65"/>
    </location>
</feature>
<organism evidence="3 4">
    <name type="scientific">Falsiroseomonas selenitidurans</name>
    <dbReference type="NCBI Taxonomy" id="2716335"/>
    <lineage>
        <taxon>Bacteria</taxon>
        <taxon>Pseudomonadati</taxon>
        <taxon>Pseudomonadota</taxon>
        <taxon>Alphaproteobacteria</taxon>
        <taxon>Acetobacterales</taxon>
        <taxon>Roseomonadaceae</taxon>
        <taxon>Falsiroseomonas</taxon>
    </lineage>
</organism>
<name>A0ABX1EC03_9PROT</name>
<evidence type="ECO:0000256" key="2">
    <source>
        <dbReference type="SAM" id="SignalP"/>
    </source>
</evidence>
<gene>
    <name evidence="3" type="ORF">HEQ75_21250</name>
</gene>
<protein>
    <submittedName>
        <fullName evidence="3">Uncharacterized protein</fullName>
    </submittedName>
</protein>
<dbReference type="Proteomes" id="UP000787635">
    <property type="component" value="Unassembled WGS sequence"/>
</dbReference>
<feature type="chain" id="PRO_5045382121" evidence="2">
    <location>
        <begin position="33"/>
        <end position="156"/>
    </location>
</feature>
<proteinExistence type="predicted"/>
<evidence type="ECO:0000313" key="4">
    <source>
        <dbReference type="Proteomes" id="UP000787635"/>
    </source>
</evidence>
<feature type="signal peptide" evidence="2">
    <location>
        <begin position="1"/>
        <end position="32"/>
    </location>
</feature>
<feature type="compositionally biased region" description="Pro residues" evidence="1">
    <location>
        <begin position="39"/>
        <end position="53"/>
    </location>
</feature>
<dbReference type="RefSeq" id="WP_168034129.1">
    <property type="nucleotide sequence ID" value="NZ_JAAVNE010000044.1"/>
</dbReference>
<sequence>MTHHLTPSRAGVGPALVLGALLSGLAGAPALAQRNGAAPAPPAPATQPAPAAPATPAQPGAAPRGWETFTPMVLERVFRGPLRDTLVQRWRDPVDGAICFIYLPISAAAAGQGPYLIYGPNTIGSISCVAPMQVIQLQGVAPSPPPPPPAPPQRGR</sequence>
<keyword evidence="4" id="KW-1185">Reference proteome</keyword>
<accession>A0ABX1EC03</accession>
<keyword evidence="2" id="KW-0732">Signal</keyword>
<comment type="caution">
    <text evidence="3">The sequence shown here is derived from an EMBL/GenBank/DDBJ whole genome shotgun (WGS) entry which is preliminary data.</text>
</comment>
<evidence type="ECO:0000256" key="1">
    <source>
        <dbReference type="SAM" id="MobiDB-lite"/>
    </source>
</evidence>
<feature type="compositionally biased region" description="Low complexity" evidence="1">
    <location>
        <begin position="54"/>
        <end position="63"/>
    </location>
</feature>
<evidence type="ECO:0000313" key="3">
    <source>
        <dbReference type="EMBL" id="NKC33402.1"/>
    </source>
</evidence>